<evidence type="ECO:0000313" key="1">
    <source>
        <dbReference type="EMBL" id="KIW57604.1"/>
    </source>
</evidence>
<dbReference type="GeneID" id="25328051"/>
<dbReference type="AlphaFoldDB" id="A0A0D2FC15"/>
<dbReference type="HOGENOM" id="CLU_043410_1_0_1"/>
<dbReference type="OrthoDB" id="407832at2759"/>
<dbReference type="SUPFAM" id="SSF51197">
    <property type="entry name" value="Clavaminate synthase-like"/>
    <property type="match status" value="1"/>
</dbReference>
<evidence type="ECO:0008006" key="3">
    <source>
        <dbReference type="Google" id="ProtNLM"/>
    </source>
</evidence>
<dbReference type="PANTHER" id="PTHR37563:SF2">
    <property type="entry name" value="PHYTANOYL-COA DIOXYGENASE FAMILY PROTEIN (AFU_ORTHOLOGUE AFUA_2G03330)"/>
    <property type="match status" value="1"/>
</dbReference>
<name>A0A0D2FC15_9EURO</name>
<sequence length="396" mass="45516">MSYVDDHLLPLAHNAHEVQLLGDSWSGIRYIAHTMAPSATSEVPSTRSRYINGALIPDIERHGDNPVVIRLCDEEFHSGETKPETIQECLRYFHRDGFVVLENAIDDNLVDRLYNRMVQDNSEFLKKKHMHWNQGASTGNVSQIPPLTPEWLHRDFYANPHMICVVENLLGPNPELRFINSNVACPGGTGRQAVHSDVSHAFPEIPFGLVMNIYLQDSDVENGVTEIWCGTHNAYPQSEQQISPRSGWIKKEYLQEQAKIKPPVQPKVRKGSICFRDLRLWHAGMPNKSDRHRIMLAIDYFAHWYQCPMTTKLPLSMKDQIQREWKGISTVGVEWVEEELNSLDVPFFLNMTQDPSQYLLQTEKGFQDPVGRQSGKYLFDSAKVTEDNYWTPEKKE</sequence>
<dbReference type="Gene3D" id="2.60.120.620">
    <property type="entry name" value="q2cbj1_9rhob like domain"/>
    <property type="match status" value="1"/>
</dbReference>
<reference evidence="1 2" key="1">
    <citation type="submission" date="2015-01" db="EMBL/GenBank/DDBJ databases">
        <title>The Genome Sequence of Exophiala xenobiotica CBS118157.</title>
        <authorList>
            <consortium name="The Broad Institute Genomics Platform"/>
            <person name="Cuomo C."/>
            <person name="de Hoog S."/>
            <person name="Gorbushina A."/>
            <person name="Stielow B."/>
            <person name="Teixiera M."/>
            <person name="Abouelleil A."/>
            <person name="Chapman S.B."/>
            <person name="Priest M."/>
            <person name="Young S.K."/>
            <person name="Wortman J."/>
            <person name="Nusbaum C."/>
            <person name="Birren B."/>
        </authorList>
    </citation>
    <scope>NUCLEOTIDE SEQUENCE [LARGE SCALE GENOMIC DNA]</scope>
    <source>
        <strain evidence="1 2">CBS 118157</strain>
    </source>
</reference>
<dbReference type="EMBL" id="KN847319">
    <property type="protein sequence ID" value="KIW57604.1"/>
    <property type="molecule type" value="Genomic_DNA"/>
</dbReference>
<protein>
    <recommendedName>
        <fullName evidence="3">Phytanoyl-CoA dioxygenase</fullName>
    </recommendedName>
</protein>
<proteinExistence type="predicted"/>
<keyword evidence="2" id="KW-1185">Reference proteome</keyword>
<dbReference type="RefSeq" id="XP_013318188.1">
    <property type="nucleotide sequence ID" value="XM_013462734.1"/>
</dbReference>
<gene>
    <name evidence="1" type="ORF">PV05_06143</name>
</gene>
<evidence type="ECO:0000313" key="2">
    <source>
        <dbReference type="Proteomes" id="UP000054342"/>
    </source>
</evidence>
<accession>A0A0D2FC15</accession>
<organism evidence="1 2">
    <name type="scientific">Exophiala xenobiotica</name>
    <dbReference type="NCBI Taxonomy" id="348802"/>
    <lineage>
        <taxon>Eukaryota</taxon>
        <taxon>Fungi</taxon>
        <taxon>Dikarya</taxon>
        <taxon>Ascomycota</taxon>
        <taxon>Pezizomycotina</taxon>
        <taxon>Eurotiomycetes</taxon>
        <taxon>Chaetothyriomycetidae</taxon>
        <taxon>Chaetothyriales</taxon>
        <taxon>Herpotrichiellaceae</taxon>
        <taxon>Exophiala</taxon>
    </lineage>
</organism>
<dbReference type="Proteomes" id="UP000054342">
    <property type="component" value="Unassembled WGS sequence"/>
</dbReference>
<dbReference type="Pfam" id="PF05721">
    <property type="entry name" value="PhyH"/>
    <property type="match status" value="1"/>
</dbReference>
<dbReference type="InterPro" id="IPR051961">
    <property type="entry name" value="Fungal_Metabolite_Diox"/>
</dbReference>
<dbReference type="InterPro" id="IPR008775">
    <property type="entry name" value="Phytyl_CoA_dOase-like"/>
</dbReference>
<dbReference type="PANTHER" id="PTHR37563">
    <property type="entry name" value="PHYTANOYL-COA DIOXYGENASE FAMILY PROTEIN (AFU_ORTHOLOGUE AFUA_2G03330)"/>
    <property type="match status" value="1"/>
</dbReference>